<dbReference type="OrthoDB" id="5864054at2759"/>
<feature type="domain" description="G-protein coupled receptors family 1 profile" evidence="7">
    <location>
        <begin position="76"/>
        <end position="367"/>
    </location>
</feature>
<dbReference type="GO" id="GO:0008528">
    <property type="term" value="F:G protein-coupled peptide receptor activity"/>
    <property type="evidence" value="ECO:0007669"/>
    <property type="project" value="InterPro"/>
</dbReference>
<keyword evidence="8" id="KW-1185">Reference proteome</keyword>
<protein>
    <submittedName>
        <fullName evidence="9 10">G-protein coupled receptor dmsr-1-like</fullName>
    </submittedName>
</protein>
<proteinExistence type="inferred from homology"/>
<dbReference type="KEGG" id="foc:113208455"/>
<dbReference type="InterPro" id="IPR017452">
    <property type="entry name" value="GPCR_Rhodpsn_7TM"/>
</dbReference>
<dbReference type="Gene3D" id="1.20.1070.10">
    <property type="entry name" value="Rhodopsin 7-helix transmembrane proteins"/>
    <property type="match status" value="1"/>
</dbReference>
<dbReference type="SUPFAM" id="SSF81321">
    <property type="entry name" value="Family A G protein-coupled receptor-like"/>
    <property type="match status" value="1"/>
</dbReference>
<dbReference type="RefSeq" id="XP_052129507.1">
    <property type="nucleotide sequence ID" value="XM_052273547.1"/>
</dbReference>
<comment type="subcellular location">
    <subcellularLocation>
        <location evidence="1">Membrane</location>
    </subcellularLocation>
</comment>
<feature type="transmembrane region" description="Helical" evidence="6">
    <location>
        <begin position="64"/>
        <end position="85"/>
    </location>
</feature>
<dbReference type="PRINTS" id="PR00237">
    <property type="entry name" value="GPCRRHODOPSN"/>
</dbReference>
<feature type="transmembrane region" description="Helical" evidence="6">
    <location>
        <begin position="351"/>
        <end position="370"/>
    </location>
</feature>
<dbReference type="CDD" id="cd14978">
    <property type="entry name" value="7tmA_FMRFamide_R-like"/>
    <property type="match status" value="1"/>
</dbReference>
<name>A0A6J1SJ11_FRAOC</name>
<dbReference type="GO" id="GO:0005886">
    <property type="term" value="C:plasma membrane"/>
    <property type="evidence" value="ECO:0007669"/>
    <property type="project" value="TreeGrafter"/>
</dbReference>
<feature type="transmembrane region" description="Helical" evidence="6">
    <location>
        <begin position="240"/>
        <end position="263"/>
    </location>
</feature>
<evidence type="ECO:0000313" key="9">
    <source>
        <dbReference type="RefSeq" id="XP_026281239.1"/>
    </source>
</evidence>
<dbReference type="GeneID" id="113208455"/>
<keyword evidence="3 6" id="KW-0812">Transmembrane</keyword>
<sequence>MAGITMDHDAQRLNLLGNLSQLYNVSFDDLQLALNLSAQAEQADCYCPSGVREVSAAYRDYHGYVSLVVCTAGILANAINLAVLTRPALATAPVNRLLTGLAAADMLVMAEYAPFAAYLYLSPPRSHYSRAGATFLLVHMHFSQLLHTASICLTLSLAAWRYIAVQFPQLAPRLCTDGRCWLALLLSLLTPLPLCAPSLLVFSVRETRRKRDDGRLVSRFHVDLSEHARRHNQLLYELNLWFHAVLVKLLPCAILTAISISLMRTLYTAKQRKKQLSGQGQPVVKLCPKQAHNNNARRSRAEKRADRTTRMLLAVLLLFLATEFPQGVLGLMSGVLGRCFFRRCYQLFGEALDILALLNGAINFILYCAMSRQYRQTFRQLFSPAWRLALGPWCRRKGVQCAKSVNGSVPAPRAPPAPSPVSANGVVAAGNASSAASAAAASPAALCGQTTAL</sequence>
<reference evidence="9 10" key="1">
    <citation type="submission" date="2025-04" db="UniProtKB">
        <authorList>
            <consortium name="RefSeq"/>
        </authorList>
    </citation>
    <scope>IDENTIFICATION</scope>
    <source>
        <tissue evidence="9 10">Whole organism</tissue>
    </source>
</reference>
<evidence type="ECO:0000256" key="2">
    <source>
        <dbReference type="ARBA" id="ARBA00010663"/>
    </source>
</evidence>
<evidence type="ECO:0000256" key="5">
    <source>
        <dbReference type="ARBA" id="ARBA00023136"/>
    </source>
</evidence>
<evidence type="ECO:0000256" key="6">
    <source>
        <dbReference type="SAM" id="Phobius"/>
    </source>
</evidence>
<gene>
    <name evidence="9 10" type="primary">LOC113208455</name>
</gene>
<dbReference type="PANTHER" id="PTHR46273:SF4">
    <property type="entry name" value="AT19640P"/>
    <property type="match status" value="1"/>
</dbReference>
<organism evidence="8 9">
    <name type="scientific">Frankliniella occidentalis</name>
    <name type="common">Western flower thrips</name>
    <name type="synonym">Euthrips occidentalis</name>
    <dbReference type="NCBI Taxonomy" id="133901"/>
    <lineage>
        <taxon>Eukaryota</taxon>
        <taxon>Metazoa</taxon>
        <taxon>Ecdysozoa</taxon>
        <taxon>Arthropoda</taxon>
        <taxon>Hexapoda</taxon>
        <taxon>Insecta</taxon>
        <taxon>Pterygota</taxon>
        <taxon>Neoptera</taxon>
        <taxon>Paraneoptera</taxon>
        <taxon>Thysanoptera</taxon>
        <taxon>Terebrantia</taxon>
        <taxon>Thripoidea</taxon>
        <taxon>Thripidae</taxon>
        <taxon>Frankliniella</taxon>
    </lineage>
</organism>
<dbReference type="Proteomes" id="UP000504606">
    <property type="component" value="Unplaced"/>
</dbReference>
<feature type="transmembrane region" description="Helical" evidence="6">
    <location>
        <begin position="141"/>
        <end position="160"/>
    </location>
</feature>
<comment type="similarity">
    <text evidence="2">Belongs to the G-protein coupled receptor 1 family.</text>
</comment>
<dbReference type="InterPro" id="IPR019427">
    <property type="entry name" value="7TM_GPCR_serpentine_rcpt_Srw"/>
</dbReference>
<dbReference type="InterPro" id="IPR000276">
    <property type="entry name" value="GPCR_Rhodpsn"/>
</dbReference>
<dbReference type="RefSeq" id="XP_026281239.1">
    <property type="nucleotide sequence ID" value="XM_026425454.2"/>
</dbReference>
<accession>A0A6J1SJ11</accession>
<feature type="transmembrane region" description="Helical" evidence="6">
    <location>
        <begin position="97"/>
        <end position="121"/>
    </location>
</feature>
<dbReference type="Pfam" id="PF10324">
    <property type="entry name" value="7TM_GPCR_Srw"/>
    <property type="match status" value="1"/>
</dbReference>
<dbReference type="PANTHER" id="PTHR46273">
    <property type="entry name" value="MYOSUPPRESSIN RECEPTOR 1, ISOFORM B-RELATED"/>
    <property type="match status" value="1"/>
</dbReference>
<evidence type="ECO:0000256" key="3">
    <source>
        <dbReference type="ARBA" id="ARBA00022692"/>
    </source>
</evidence>
<evidence type="ECO:0000313" key="10">
    <source>
        <dbReference type="RefSeq" id="XP_052129507.1"/>
    </source>
</evidence>
<evidence type="ECO:0000313" key="8">
    <source>
        <dbReference type="Proteomes" id="UP000504606"/>
    </source>
</evidence>
<dbReference type="InterPro" id="IPR053219">
    <property type="entry name" value="GPCR_Dmsr-1"/>
</dbReference>
<feature type="transmembrane region" description="Helical" evidence="6">
    <location>
        <begin position="181"/>
        <end position="202"/>
    </location>
</feature>
<feature type="transmembrane region" description="Helical" evidence="6">
    <location>
        <begin position="311"/>
        <end position="331"/>
    </location>
</feature>
<keyword evidence="4 6" id="KW-1133">Transmembrane helix</keyword>
<dbReference type="PROSITE" id="PS50262">
    <property type="entry name" value="G_PROTEIN_RECEP_F1_2"/>
    <property type="match status" value="1"/>
</dbReference>
<keyword evidence="5 6" id="KW-0472">Membrane</keyword>
<evidence type="ECO:0000256" key="1">
    <source>
        <dbReference type="ARBA" id="ARBA00004370"/>
    </source>
</evidence>
<dbReference type="AlphaFoldDB" id="A0A6J1SJ11"/>
<evidence type="ECO:0000259" key="7">
    <source>
        <dbReference type="PROSITE" id="PS50262"/>
    </source>
</evidence>
<evidence type="ECO:0000256" key="4">
    <source>
        <dbReference type="ARBA" id="ARBA00022989"/>
    </source>
</evidence>